<protein>
    <submittedName>
        <fullName evidence="1">Uncharacterized protein</fullName>
    </submittedName>
</protein>
<proteinExistence type="predicted"/>
<organism evidence="1">
    <name type="scientific">Arion vulgaris</name>
    <dbReference type="NCBI Taxonomy" id="1028688"/>
    <lineage>
        <taxon>Eukaryota</taxon>
        <taxon>Metazoa</taxon>
        <taxon>Spiralia</taxon>
        <taxon>Lophotrochozoa</taxon>
        <taxon>Mollusca</taxon>
        <taxon>Gastropoda</taxon>
        <taxon>Heterobranchia</taxon>
        <taxon>Euthyneura</taxon>
        <taxon>Panpulmonata</taxon>
        <taxon>Eupulmonata</taxon>
        <taxon>Stylommatophora</taxon>
        <taxon>Helicina</taxon>
        <taxon>Arionoidea</taxon>
        <taxon>Arionidae</taxon>
        <taxon>Arion</taxon>
    </lineage>
</organism>
<evidence type="ECO:0000313" key="1">
    <source>
        <dbReference type="EMBL" id="CEK57036.1"/>
    </source>
</evidence>
<dbReference type="AlphaFoldDB" id="A0A0B6YMN2"/>
<dbReference type="EMBL" id="HACG01010171">
    <property type="protein sequence ID" value="CEK57036.1"/>
    <property type="molecule type" value="Transcribed_RNA"/>
</dbReference>
<reference evidence="1" key="1">
    <citation type="submission" date="2014-12" db="EMBL/GenBank/DDBJ databases">
        <title>Insight into the proteome of Arion vulgaris.</title>
        <authorList>
            <person name="Aradska J."/>
            <person name="Bulat T."/>
            <person name="Smidak R."/>
            <person name="Sarate P."/>
            <person name="Gangsoo J."/>
            <person name="Sialana F."/>
            <person name="Bilban M."/>
            <person name="Lubec G."/>
        </authorList>
    </citation>
    <scope>NUCLEOTIDE SEQUENCE</scope>
    <source>
        <tissue evidence="1">Skin</tissue>
    </source>
</reference>
<sequence>MKSKRSQSWSESYDDFKVLEEKDPREREMERERILHHNNCKMLDPELKYQHEQIKRTYAELLFKWGLLNERTQVLKYTDATGADKNTI</sequence>
<feature type="non-terminal residue" evidence="1">
    <location>
        <position position="88"/>
    </location>
</feature>
<gene>
    <name evidence="1" type="primary">ORF29139</name>
</gene>
<name>A0A0B6YMN2_9EUPU</name>
<accession>A0A0B6YMN2</accession>